<gene>
    <name evidence="1" type="ORF">GCM10022406_24900</name>
</gene>
<name>A0ABP7N8D5_9BACT</name>
<accession>A0ABP7N8D5</accession>
<reference evidence="2" key="1">
    <citation type="journal article" date="2019" name="Int. J. Syst. Evol. Microbiol.">
        <title>The Global Catalogue of Microorganisms (GCM) 10K type strain sequencing project: providing services to taxonomists for standard genome sequencing and annotation.</title>
        <authorList>
            <consortium name="The Broad Institute Genomics Platform"/>
            <consortium name="The Broad Institute Genome Sequencing Center for Infectious Disease"/>
            <person name="Wu L."/>
            <person name="Ma J."/>
        </authorList>
    </citation>
    <scope>NUCLEOTIDE SEQUENCE [LARGE SCALE GENOMIC DNA]</scope>
    <source>
        <strain evidence="2">JCM 17214</strain>
    </source>
</reference>
<evidence type="ECO:0000313" key="2">
    <source>
        <dbReference type="Proteomes" id="UP001499909"/>
    </source>
</evidence>
<keyword evidence="2" id="KW-1185">Reference proteome</keyword>
<proteinExistence type="predicted"/>
<dbReference type="Proteomes" id="UP001499909">
    <property type="component" value="Unassembled WGS sequence"/>
</dbReference>
<sequence>MSHLCAYFGLRAYDMAHYLGVDAGQLSRLASGRRPTGPAVQEALAPFVKCMPAMAPTSGPLALAPPAAAALEARLDYCRHHARRVRRALRPLEAQAQAAARWSAALPAFRAALPTDPGAEPDSVAAWPAWHTWFRHRWLDRRPGTLDPDQSAAYHLLRLRAEALETEAAALQALLPPAAGEGEPTDDVVLGFVRANAMRR</sequence>
<comment type="caution">
    <text evidence="1">The sequence shown here is derived from an EMBL/GenBank/DDBJ whole genome shotgun (WGS) entry which is preliminary data.</text>
</comment>
<evidence type="ECO:0000313" key="1">
    <source>
        <dbReference type="EMBL" id="GAA3939875.1"/>
    </source>
</evidence>
<dbReference type="EMBL" id="BAABDH010000041">
    <property type="protein sequence ID" value="GAA3939875.1"/>
    <property type="molecule type" value="Genomic_DNA"/>
</dbReference>
<evidence type="ECO:0008006" key="3">
    <source>
        <dbReference type="Google" id="ProtNLM"/>
    </source>
</evidence>
<protein>
    <recommendedName>
        <fullName evidence="3">XRE family transcriptional regulator</fullName>
    </recommendedName>
</protein>
<organism evidence="1 2">
    <name type="scientific">Hymenobacter algoricola</name>
    <dbReference type="NCBI Taxonomy" id="486267"/>
    <lineage>
        <taxon>Bacteria</taxon>
        <taxon>Pseudomonadati</taxon>
        <taxon>Bacteroidota</taxon>
        <taxon>Cytophagia</taxon>
        <taxon>Cytophagales</taxon>
        <taxon>Hymenobacteraceae</taxon>
        <taxon>Hymenobacter</taxon>
    </lineage>
</organism>